<evidence type="ECO:0000313" key="2">
    <source>
        <dbReference type="Proteomes" id="UP001170954"/>
    </source>
</evidence>
<gene>
    <name evidence="1" type="ORF">HX018_00535</name>
</gene>
<proteinExistence type="predicted"/>
<name>A0ABT7NHS6_9SPHI</name>
<dbReference type="Proteomes" id="UP001170954">
    <property type="component" value="Unassembled WGS sequence"/>
</dbReference>
<accession>A0ABT7NHS6</accession>
<dbReference type="PROSITE" id="PS51257">
    <property type="entry name" value="PROKAR_LIPOPROTEIN"/>
    <property type="match status" value="1"/>
</dbReference>
<reference evidence="1" key="1">
    <citation type="submission" date="2020-06" db="EMBL/GenBank/DDBJ databases">
        <authorList>
            <person name="Dong N."/>
        </authorList>
    </citation>
    <scope>NUCLEOTIDE SEQUENCE</scope>
    <source>
        <strain evidence="1">R1692</strain>
    </source>
</reference>
<evidence type="ECO:0000313" key="1">
    <source>
        <dbReference type="EMBL" id="MDM1046737.1"/>
    </source>
</evidence>
<organism evidence="1 2">
    <name type="scientific">Sphingobacterium hotanense</name>
    <dbReference type="NCBI Taxonomy" id="649196"/>
    <lineage>
        <taxon>Bacteria</taxon>
        <taxon>Pseudomonadati</taxon>
        <taxon>Bacteroidota</taxon>
        <taxon>Sphingobacteriia</taxon>
        <taxon>Sphingobacteriales</taxon>
        <taxon>Sphingobacteriaceae</taxon>
        <taxon>Sphingobacterium</taxon>
    </lineage>
</organism>
<comment type="caution">
    <text evidence="1">The sequence shown here is derived from an EMBL/GenBank/DDBJ whole genome shotgun (WGS) entry which is preliminary data.</text>
</comment>
<sequence length="125" mass="13633">MKGIKLLSIAVMVMAAASCGTLRNKQKQSSSLKIVEGAKVEQTLTESTGRKVEIKEKEVDKGAVVTERETTTTTIREVSKIRVTSQKEDLKPGENFLSDSAGQQAKAILDTLNKTLIIEIETKPD</sequence>
<dbReference type="EMBL" id="JACAGK010000001">
    <property type="protein sequence ID" value="MDM1046737.1"/>
    <property type="molecule type" value="Genomic_DNA"/>
</dbReference>
<protein>
    <submittedName>
        <fullName evidence="1">Uncharacterized protein</fullName>
    </submittedName>
</protein>
<keyword evidence="2" id="KW-1185">Reference proteome</keyword>
<reference evidence="1" key="2">
    <citation type="journal article" date="2022" name="Sci. Total Environ.">
        <title>Prevalence, transmission, and molecular epidemiology of tet(X)-positive bacteria among humans, animals, and environmental niches in China: An epidemiological, and genomic-based study.</title>
        <authorList>
            <person name="Dong N."/>
            <person name="Zeng Y."/>
            <person name="Cai C."/>
            <person name="Sun C."/>
            <person name="Lu J."/>
            <person name="Liu C."/>
            <person name="Zhou H."/>
            <person name="Sun Q."/>
            <person name="Shu L."/>
            <person name="Wang H."/>
            <person name="Wang Y."/>
            <person name="Wang S."/>
            <person name="Wu C."/>
            <person name="Chan E.W."/>
            <person name="Chen G."/>
            <person name="Shen Z."/>
            <person name="Chen S."/>
            <person name="Zhang R."/>
        </authorList>
    </citation>
    <scope>NUCLEOTIDE SEQUENCE</scope>
    <source>
        <strain evidence="1">R1692</strain>
    </source>
</reference>
<dbReference type="RefSeq" id="WP_286650096.1">
    <property type="nucleotide sequence ID" value="NZ_JACAGK010000001.1"/>
</dbReference>